<keyword evidence="4 13" id="KW-0812">Transmembrane</keyword>
<sequence>MGIAKSTEDNFQTGYPMRVSSVVSRSVVSNQEHVLLSDNRRYHHRTNNNRLSSPQPALGQTGDNTFKKSKTRSALNIIEEHFHRLDITIVNSNECPEEIIKNIYELGSNTIIQRTFDMYEANVYHESYLICSVNNTGLFVGLQKLSIDFFWNPSKRFIIFLDSAEGEQIYETFERLKYYEITSVVIIVGHHENQEKIYAYNIPDGTGCEFSVNHIISTDRYEIRDPSFAIFPQKVKRDYSNCNVTILSNYKPPFGFMNGYDVSEMLIGLCDIYLKIMDEVAYYNFTILSERDLEFGVIMPNKSVTGLLKRLHTHEIDGAAAGMVLNWNRLQLFDFTTPNVWDQFIIVVPKAPLAQRWKSFFSVYDTNTWLLIFVAYIMYPPLAMHFHIFHDLNKHSNCKEYYFICFGYILAMPNGYTSNDFVNRILLMFWIIFTWFVNVCFVSVLASVVTAPVQLHQINTIKELKENRYEFHINKNAYLQEMEIFTDERHPAIRPRDRVMWNVYPLKPLPWSD</sequence>
<keyword evidence="10" id="KW-1071">Ligand-gated ion channel</keyword>
<dbReference type="PANTHER" id="PTHR42643:SF39">
    <property type="entry name" value="IONOTROPIC RECEPTOR 56A-RELATED"/>
    <property type="match status" value="1"/>
</dbReference>
<evidence type="ECO:0000256" key="4">
    <source>
        <dbReference type="ARBA" id="ARBA00022692"/>
    </source>
</evidence>
<evidence type="ECO:0000256" key="6">
    <source>
        <dbReference type="ARBA" id="ARBA00023065"/>
    </source>
</evidence>
<evidence type="ECO:0000256" key="8">
    <source>
        <dbReference type="ARBA" id="ARBA00023170"/>
    </source>
</evidence>
<evidence type="ECO:0000256" key="13">
    <source>
        <dbReference type="SAM" id="Phobius"/>
    </source>
</evidence>
<evidence type="ECO:0000256" key="1">
    <source>
        <dbReference type="ARBA" id="ARBA00004651"/>
    </source>
</evidence>
<dbReference type="InterPro" id="IPR019594">
    <property type="entry name" value="Glu/Gly-bd"/>
</dbReference>
<feature type="transmembrane region" description="Helical" evidence="13">
    <location>
        <begin position="401"/>
        <end position="419"/>
    </location>
</feature>
<dbReference type="PANTHER" id="PTHR42643">
    <property type="entry name" value="IONOTROPIC RECEPTOR 20A-RELATED"/>
    <property type="match status" value="1"/>
</dbReference>
<evidence type="ECO:0000313" key="15">
    <source>
        <dbReference type="EMBL" id="GBP14687.1"/>
    </source>
</evidence>
<keyword evidence="9" id="KW-0325">Glycoprotein</keyword>
<evidence type="ECO:0000256" key="11">
    <source>
        <dbReference type="ARBA" id="ARBA00023303"/>
    </source>
</evidence>
<comment type="subcellular location">
    <subcellularLocation>
        <location evidence="1">Cell membrane</location>
        <topology evidence="1">Multi-pass membrane protein</topology>
    </subcellularLocation>
</comment>
<keyword evidence="6" id="KW-0406">Ion transport</keyword>
<evidence type="ECO:0000259" key="14">
    <source>
        <dbReference type="Pfam" id="PF10613"/>
    </source>
</evidence>
<keyword evidence="8 15" id="KW-0675">Receptor</keyword>
<gene>
    <name evidence="15" type="ORF">EVAR_9595_1</name>
</gene>
<organism evidence="15 16">
    <name type="scientific">Eumeta variegata</name>
    <name type="common">Bagworm moth</name>
    <name type="synonym">Eumeta japonica</name>
    <dbReference type="NCBI Taxonomy" id="151549"/>
    <lineage>
        <taxon>Eukaryota</taxon>
        <taxon>Metazoa</taxon>
        <taxon>Ecdysozoa</taxon>
        <taxon>Arthropoda</taxon>
        <taxon>Hexapoda</taxon>
        <taxon>Insecta</taxon>
        <taxon>Pterygota</taxon>
        <taxon>Neoptera</taxon>
        <taxon>Endopterygota</taxon>
        <taxon>Lepidoptera</taxon>
        <taxon>Glossata</taxon>
        <taxon>Ditrysia</taxon>
        <taxon>Tineoidea</taxon>
        <taxon>Psychidae</taxon>
        <taxon>Oiketicinae</taxon>
        <taxon>Eumeta</taxon>
    </lineage>
</organism>
<dbReference type="Proteomes" id="UP000299102">
    <property type="component" value="Unassembled WGS sequence"/>
</dbReference>
<keyword evidence="11" id="KW-0407">Ion channel</keyword>
<evidence type="ECO:0000256" key="12">
    <source>
        <dbReference type="SAM" id="MobiDB-lite"/>
    </source>
</evidence>
<dbReference type="InterPro" id="IPR052192">
    <property type="entry name" value="Insect_Ionotropic_Sensory_Rcpt"/>
</dbReference>
<dbReference type="Pfam" id="PF10613">
    <property type="entry name" value="Lig_chan-Glu_bd"/>
    <property type="match status" value="1"/>
</dbReference>
<evidence type="ECO:0000256" key="3">
    <source>
        <dbReference type="ARBA" id="ARBA00022475"/>
    </source>
</evidence>
<evidence type="ECO:0000256" key="7">
    <source>
        <dbReference type="ARBA" id="ARBA00023136"/>
    </source>
</evidence>
<accession>A0A4C1TMK7</accession>
<evidence type="ECO:0000313" key="16">
    <source>
        <dbReference type="Proteomes" id="UP000299102"/>
    </source>
</evidence>
<feature type="domain" description="Ionotropic glutamate receptor L-glutamate and glycine-binding" evidence="14">
    <location>
        <begin position="246"/>
        <end position="350"/>
    </location>
</feature>
<dbReference type="GO" id="GO:0015276">
    <property type="term" value="F:ligand-gated monoatomic ion channel activity"/>
    <property type="evidence" value="ECO:0007669"/>
    <property type="project" value="InterPro"/>
</dbReference>
<keyword evidence="7 13" id="KW-0472">Membrane</keyword>
<keyword evidence="5 13" id="KW-1133">Transmembrane helix</keyword>
<feature type="transmembrane region" description="Helical" evidence="13">
    <location>
        <begin position="425"/>
        <end position="449"/>
    </location>
</feature>
<comment type="caution">
    <text evidence="15">The sequence shown here is derived from an EMBL/GenBank/DDBJ whole genome shotgun (WGS) entry which is preliminary data.</text>
</comment>
<keyword evidence="16" id="KW-1185">Reference proteome</keyword>
<evidence type="ECO:0000256" key="5">
    <source>
        <dbReference type="ARBA" id="ARBA00022989"/>
    </source>
</evidence>
<keyword evidence="2" id="KW-0813">Transport</keyword>
<keyword evidence="3" id="KW-1003">Cell membrane</keyword>
<dbReference type="Gene3D" id="3.40.190.10">
    <property type="entry name" value="Periplasmic binding protein-like II"/>
    <property type="match status" value="1"/>
</dbReference>
<proteinExistence type="predicted"/>
<feature type="transmembrane region" description="Helical" evidence="13">
    <location>
        <begin position="369"/>
        <end position="389"/>
    </location>
</feature>
<evidence type="ECO:0000256" key="10">
    <source>
        <dbReference type="ARBA" id="ARBA00023286"/>
    </source>
</evidence>
<protein>
    <submittedName>
        <fullName evidence="15">Glutamate receptor</fullName>
    </submittedName>
</protein>
<evidence type="ECO:0000256" key="2">
    <source>
        <dbReference type="ARBA" id="ARBA00022448"/>
    </source>
</evidence>
<reference evidence="15 16" key="1">
    <citation type="journal article" date="2019" name="Commun. Biol.">
        <title>The bagworm genome reveals a unique fibroin gene that provides high tensile strength.</title>
        <authorList>
            <person name="Kono N."/>
            <person name="Nakamura H."/>
            <person name="Ohtoshi R."/>
            <person name="Tomita M."/>
            <person name="Numata K."/>
            <person name="Arakawa K."/>
        </authorList>
    </citation>
    <scope>NUCLEOTIDE SEQUENCE [LARGE SCALE GENOMIC DNA]</scope>
</reference>
<feature type="region of interest" description="Disordered" evidence="12">
    <location>
        <begin position="39"/>
        <end position="66"/>
    </location>
</feature>
<name>A0A4C1TMK7_EUMVA</name>
<dbReference type="Gene3D" id="1.10.287.70">
    <property type="match status" value="1"/>
</dbReference>
<dbReference type="OrthoDB" id="6430908at2759"/>
<dbReference type="SUPFAM" id="SSF53850">
    <property type="entry name" value="Periplasmic binding protein-like II"/>
    <property type="match status" value="1"/>
</dbReference>
<dbReference type="GO" id="GO:0005886">
    <property type="term" value="C:plasma membrane"/>
    <property type="evidence" value="ECO:0007669"/>
    <property type="project" value="UniProtKB-SubCell"/>
</dbReference>
<evidence type="ECO:0000256" key="9">
    <source>
        <dbReference type="ARBA" id="ARBA00023180"/>
    </source>
</evidence>
<dbReference type="EMBL" id="BGZK01000066">
    <property type="protein sequence ID" value="GBP14687.1"/>
    <property type="molecule type" value="Genomic_DNA"/>
</dbReference>
<dbReference type="AlphaFoldDB" id="A0A4C1TMK7"/>